<feature type="region of interest" description="Disordered" evidence="1">
    <location>
        <begin position="1"/>
        <end position="24"/>
    </location>
</feature>
<reference evidence="2 3" key="1">
    <citation type="journal article" date="2014" name="Genome Announc.">
        <title>Genome Sequence and Methylome of Soil Bacterium Gemmatirosa kalamazoonensis KBS708T, a Member of the Rarely Cultivated Gemmatimonadetes Phylum.</title>
        <authorList>
            <person name="Debruyn J.M."/>
            <person name="Radosevich M."/>
            <person name="Wommack K.E."/>
            <person name="Polson S.W."/>
            <person name="Hauser L.J."/>
            <person name="Fawaz M.N."/>
            <person name="Korlach J."/>
            <person name="Tsai Y.C."/>
        </authorList>
    </citation>
    <scope>NUCLEOTIDE SEQUENCE [LARGE SCALE GENOMIC DNA]</scope>
    <source>
        <strain evidence="2 3">KBS708</strain>
    </source>
</reference>
<dbReference type="KEGG" id="gba:J421_2849"/>
<name>W0RHY2_9BACT</name>
<dbReference type="RefSeq" id="WP_025411855.1">
    <property type="nucleotide sequence ID" value="NZ_CP007128.1"/>
</dbReference>
<gene>
    <name evidence="2" type="ORF">J421_2849</name>
</gene>
<protein>
    <submittedName>
        <fullName evidence="2">Uncharacterized protein</fullName>
    </submittedName>
</protein>
<evidence type="ECO:0000313" key="3">
    <source>
        <dbReference type="Proteomes" id="UP000019151"/>
    </source>
</evidence>
<proteinExistence type="predicted"/>
<dbReference type="STRING" id="861299.J421_2849"/>
<dbReference type="AlphaFoldDB" id="W0RHY2"/>
<evidence type="ECO:0000313" key="2">
    <source>
        <dbReference type="EMBL" id="AHG90386.1"/>
    </source>
</evidence>
<organism evidence="2 3">
    <name type="scientific">Gemmatirosa kalamazoonensis</name>
    <dbReference type="NCBI Taxonomy" id="861299"/>
    <lineage>
        <taxon>Bacteria</taxon>
        <taxon>Pseudomonadati</taxon>
        <taxon>Gemmatimonadota</taxon>
        <taxon>Gemmatimonadia</taxon>
        <taxon>Gemmatimonadales</taxon>
        <taxon>Gemmatimonadaceae</taxon>
        <taxon>Gemmatirosa</taxon>
    </lineage>
</organism>
<dbReference type="InParanoid" id="W0RHY2"/>
<evidence type="ECO:0000256" key="1">
    <source>
        <dbReference type="SAM" id="MobiDB-lite"/>
    </source>
</evidence>
<dbReference type="EMBL" id="CP007128">
    <property type="protein sequence ID" value="AHG90386.1"/>
    <property type="molecule type" value="Genomic_DNA"/>
</dbReference>
<dbReference type="HOGENOM" id="CLU_2316263_0_0_0"/>
<dbReference type="Proteomes" id="UP000019151">
    <property type="component" value="Chromosome"/>
</dbReference>
<sequence>MSQRYHRSTNGPRPTHPTPYTDFFDGLGPDLKDANRVSRALHQLLRRRAESADVDLKVDERGFDPDFLPALLDEIIATAQAMKDAALLYSKRRGAVDQW</sequence>
<accession>W0RHY2</accession>
<keyword evidence="3" id="KW-1185">Reference proteome</keyword>